<proteinExistence type="predicted"/>
<comment type="caution">
    <text evidence="1">The sequence shown here is derived from an EMBL/GenBank/DDBJ whole genome shotgun (WGS) entry which is preliminary data.</text>
</comment>
<sequence length="154" mass="17763">MLLDTHYASSKSPFIYFHTFLIPNHYCGKNLRIQPTLKTQPHDRLGMMETRLSGSLIRTPNRGVLNSSRASQNNHSLDPKLVMEMGSSGKHRGRFAHMTHILWGYLISGECAEKVCQRSGFDKWYRVEARGFQGAIWLLWDCFEVQLELVQAHE</sequence>
<keyword evidence="2" id="KW-1185">Reference proteome</keyword>
<organism evidence="1 2">
    <name type="scientific">Carnegiea gigantea</name>
    <dbReference type="NCBI Taxonomy" id="171969"/>
    <lineage>
        <taxon>Eukaryota</taxon>
        <taxon>Viridiplantae</taxon>
        <taxon>Streptophyta</taxon>
        <taxon>Embryophyta</taxon>
        <taxon>Tracheophyta</taxon>
        <taxon>Spermatophyta</taxon>
        <taxon>Magnoliopsida</taxon>
        <taxon>eudicotyledons</taxon>
        <taxon>Gunneridae</taxon>
        <taxon>Pentapetalae</taxon>
        <taxon>Caryophyllales</taxon>
        <taxon>Cactineae</taxon>
        <taxon>Cactaceae</taxon>
        <taxon>Cactoideae</taxon>
        <taxon>Echinocereeae</taxon>
        <taxon>Carnegiea</taxon>
    </lineage>
</organism>
<dbReference type="OrthoDB" id="1434605at2759"/>
<dbReference type="EMBL" id="JAKOGI010000672">
    <property type="protein sequence ID" value="KAJ8431671.1"/>
    <property type="molecule type" value="Genomic_DNA"/>
</dbReference>
<protein>
    <submittedName>
        <fullName evidence="1">Uncharacterized protein</fullName>
    </submittedName>
</protein>
<dbReference type="Proteomes" id="UP001153076">
    <property type="component" value="Unassembled WGS sequence"/>
</dbReference>
<evidence type="ECO:0000313" key="2">
    <source>
        <dbReference type="Proteomes" id="UP001153076"/>
    </source>
</evidence>
<gene>
    <name evidence="1" type="ORF">Cgig2_001717</name>
</gene>
<reference evidence="1" key="1">
    <citation type="submission" date="2022-04" db="EMBL/GenBank/DDBJ databases">
        <title>Carnegiea gigantea Genome sequencing and assembly v2.</title>
        <authorList>
            <person name="Copetti D."/>
            <person name="Sanderson M.J."/>
            <person name="Burquez A."/>
            <person name="Wojciechowski M.F."/>
        </authorList>
    </citation>
    <scope>NUCLEOTIDE SEQUENCE</scope>
    <source>
        <strain evidence="1">SGP5-SGP5p</strain>
        <tissue evidence="1">Aerial part</tissue>
    </source>
</reference>
<accession>A0A9Q1Q838</accession>
<evidence type="ECO:0000313" key="1">
    <source>
        <dbReference type="EMBL" id="KAJ8431671.1"/>
    </source>
</evidence>
<name>A0A9Q1Q838_9CARY</name>
<dbReference type="AlphaFoldDB" id="A0A9Q1Q838"/>